<dbReference type="GO" id="GO:0008193">
    <property type="term" value="F:tRNA guanylyltransferase activity"/>
    <property type="evidence" value="ECO:0007669"/>
    <property type="project" value="UniProtKB-EC"/>
</dbReference>
<evidence type="ECO:0000256" key="2">
    <source>
        <dbReference type="ARBA" id="ARBA00047281"/>
    </source>
</evidence>
<dbReference type="Proteomes" id="UP000663824">
    <property type="component" value="Unassembled WGS sequence"/>
</dbReference>
<name>A0A816L145_9BILA</name>
<dbReference type="PANTHER" id="PTHR12729">
    <property type="entry name" value="TRNA(HIS) GUANYLYLTRANSFERASE-RELATED"/>
    <property type="match status" value="1"/>
</dbReference>
<comment type="caution">
    <text evidence="4">The sequence shown here is derived from an EMBL/GenBank/DDBJ whole genome shotgun (WGS) entry which is preliminary data.</text>
</comment>
<protein>
    <recommendedName>
        <fullName evidence="1">Probable tRNA(His) guanylyltransferase</fullName>
    </recommendedName>
</protein>
<dbReference type="GO" id="GO:0006400">
    <property type="term" value="P:tRNA modification"/>
    <property type="evidence" value="ECO:0007669"/>
    <property type="project" value="InterPro"/>
</dbReference>
<accession>A0A816L145</accession>
<proteinExistence type="predicted"/>
<evidence type="ECO:0000313" key="5">
    <source>
        <dbReference type="Proteomes" id="UP000663824"/>
    </source>
</evidence>
<evidence type="ECO:0000259" key="3">
    <source>
        <dbReference type="Pfam" id="PF04446"/>
    </source>
</evidence>
<dbReference type="EMBL" id="CAJNRE010000482">
    <property type="protein sequence ID" value="CAF1927745.1"/>
    <property type="molecule type" value="Genomic_DNA"/>
</dbReference>
<comment type="catalytic activity">
    <reaction evidence="2">
        <text>a 5'-end ribonucleotide-tRNA(His) + GTP + ATP + H2O = a 5'-end phospho-guanosine-ribonucleotide-tRNA(His) + AMP + 2 diphosphate + H(+)</text>
        <dbReference type="Rhea" id="RHEA:54564"/>
        <dbReference type="Rhea" id="RHEA-COMP:14193"/>
        <dbReference type="Rhea" id="RHEA-COMP:14917"/>
        <dbReference type="ChEBI" id="CHEBI:15377"/>
        <dbReference type="ChEBI" id="CHEBI:15378"/>
        <dbReference type="ChEBI" id="CHEBI:30616"/>
        <dbReference type="ChEBI" id="CHEBI:33019"/>
        <dbReference type="ChEBI" id="CHEBI:37565"/>
        <dbReference type="ChEBI" id="CHEBI:138282"/>
        <dbReference type="ChEBI" id="CHEBI:141847"/>
        <dbReference type="ChEBI" id="CHEBI:456215"/>
        <dbReference type="EC" id="2.7.7.79"/>
    </reaction>
</comment>
<dbReference type="PANTHER" id="PTHR12729:SF1">
    <property type="entry name" value="TRNAHIS GUANYLYLTRANSFERASE CATALYTIC DOMAIN-CONTAINING PROTEIN"/>
    <property type="match status" value="1"/>
</dbReference>
<evidence type="ECO:0000256" key="1">
    <source>
        <dbReference type="ARBA" id="ARBA00022310"/>
    </source>
</evidence>
<dbReference type="AlphaFoldDB" id="A0A816L145"/>
<sequence>MTDITSEKGLFDSSNDQLLDDEKLLANQVKELEAISDQRLDSSYPFVVRIDGVSFRNYTRGFTKPFDQRMTRAFIRTSADLLQRFNPLTIYYESDEISLVFDACPIVHQPEKHPQEHMYSGRIQKLVSVLASYTSAKFNKYINEEDWSDIDNERIRERLASHSAYFDGRAFSVPNQFAAMASVYWRHRYDTLKNATLTYALSYYSQNAILGKSPHELRDMLRRGKNWDMLHEAPKNIIYGTFLKKELYDLESIDRKSQEPVTVKRSRIRIGSFNMQKLLATTEEKILFMMNKYWNDCNTAVNEIEIPEWWMKYYKQQKTATTDDL</sequence>
<dbReference type="Gene3D" id="3.30.70.3000">
    <property type="match status" value="1"/>
</dbReference>
<organism evidence="4 5">
    <name type="scientific">Rotaria magnacalcarata</name>
    <dbReference type="NCBI Taxonomy" id="392030"/>
    <lineage>
        <taxon>Eukaryota</taxon>
        <taxon>Metazoa</taxon>
        <taxon>Spiralia</taxon>
        <taxon>Gnathifera</taxon>
        <taxon>Rotifera</taxon>
        <taxon>Eurotatoria</taxon>
        <taxon>Bdelloidea</taxon>
        <taxon>Philodinida</taxon>
        <taxon>Philodinidae</taxon>
        <taxon>Rotaria</taxon>
    </lineage>
</organism>
<dbReference type="InterPro" id="IPR038469">
    <property type="entry name" value="tRNAHis_GuaTrfase_Thg1_sf"/>
</dbReference>
<dbReference type="GO" id="GO:0000287">
    <property type="term" value="F:magnesium ion binding"/>
    <property type="evidence" value="ECO:0007669"/>
    <property type="project" value="InterPro"/>
</dbReference>
<feature type="domain" description="tRNAHis guanylyltransferase catalytic" evidence="3">
    <location>
        <begin position="27"/>
        <end position="174"/>
    </location>
</feature>
<gene>
    <name evidence="4" type="ORF">MBJ925_LOCUS3606</name>
</gene>
<reference evidence="4" key="1">
    <citation type="submission" date="2021-02" db="EMBL/GenBank/DDBJ databases">
        <authorList>
            <person name="Nowell W R."/>
        </authorList>
    </citation>
    <scope>NUCLEOTIDE SEQUENCE</scope>
</reference>
<dbReference type="InterPro" id="IPR024956">
    <property type="entry name" value="tRNAHis_GuaTrfase_cat"/>
</dbReference>
<dbReference type="InterPro" id="IPR007537">
    <property type="entry name" value="tRNAHis_GuaTrfase_Thg1"/>
</dbReference>
<dbReference type="Pfam" id="PF04446">
    <property type="entry name" value="Thg1"/>
    <property type="match status" value="1"/>
</dbReference>
<evidence type="ECO:0000313" key="4">
    <source>
        <dbReference type="EMBL" id="CAF1927745.1"/>
    </source>
</evidence>